<dbReference type="AlphaFoldDB" id="A0A4D6NEZ0"/>
<accession>A0A4D6NEZ0</accession>
<dbReference type="Proteomes" id="UP000501690">
    <property type="component" value="Linkage Group LG10"/>
</dbReference>
<keyword evidence="7" id="KW-1185">Reference proteome</keyword>
<dbReference type="EMBL" id="CP039354">
    <property type="protein sequence ID" value="QCE10743.1"/>
    <property type="molecule type" value="Genomic_DNA"/>
</dbReference>
<evidence type="ECO:0000313" key="5">
    <source>
        <dbReference type="EMBL" id="QCE10744.1"/>
    </source>
</evidence>
<gene>
    <name evidence="1" type="ORF">DEO72_LG10g1971</name>
    <name evidence="2" type="ORF">DEO72_LG10g1972</name>
    <name evidence="3" type="ORF">DEO72_LG10g1973</name>
    <name evidence="4" type="ORF">DEO72_LG10g1974</name>
    <name evidence="5" type="ORF">DEO72_LG10g1975</name>
    <name evidence="6" type="ORF">DEO72_LG10g1976</name>
</gene>
<evidence type="ECO:0000313" key="3">
    <source>
        <dbReference type="EMBL" id="QCE10742.1"/>
    </source>
</evidence>
<dbReference type="EMBL" id="CP039354">
    <property type="protein sequence ID" value="QCE10742.1"/>
    <property type="molecule type" value="Genomic_DNA"/>
</dbReference>
<dbReference type="EMBL" id="CP039354">
    <property type="protein sequence ID" value="QCE10745.1"/>
    <property type="molecule type" value="Genomic_DNA"/>
</dbReference>
<dbReference type="EMBL" id="CP039354">
    <property type="protein sequence ID" value="QCE10744.1"/>
    <property type="molecule type" value="Genomic_DNA"/>
</dbReference>
<sequence>MAPSGKKNLALFQSLRKEMAAKAKAAGKTDVPNLREAMVEVHVNGGTKRRAELPPRHDKRKDVKRVRAALFGTGSAS</sequence>
<evidence type="ECO:0000313" key="4">
    <source>
        <dbReference type="EMBL" id="QCE10743.1"/>
    </source>
</evidence>
<evidence type="ECO:0000313" key="1">
    <source>
        <dbReference type="EMBL" id="QCE10740.1"/>
    </source>
</evidence>
<reference evidence="6 7" key="1">
    <citation type="submission" date="2019-04" db="EMBL/GenBank/DDBJ databases">
        <title>An improved genome assembly and genetic linkage map for asparagus bean, Vigna unguiculata ssp. sesquipedialis.</title>
        <authorList>
            <person name="Xia Q."/>
            <person name="Zhang R."/>
            <person name="Dong Y."/>
        </authorList>
    </citation>
    <scope>NUCLEOTIDE SEQUENCE [LARGE SCALE GENOMIC DNA]</scope>
    <source>
        <tissue evidence="6">Leaf</tissue>
    </source>
</reference>
<organism evidence="6 7">
    <name type="scientific">Vigna unguiculata</name>
    <name type="common">Cowpea</name>
    <dbReference type="NCBI Taxonomy" id="3917"/>
    <lineage>
        <taxon>Eukaryota</taxon>
        <taxon>Viridiplantae</taxon>
        <taxon>Streptophyta</taxon>
        <taxon>Embryophyta</taxon>
        <taxon>Tracheophyta</taxon>
        <taxon>Spermatophyta</taxon>
        <taxon>Magnoliopsida</taxon>
        <taxon>eudicotyledons</taxon>
        <taxon>Gunneridae</taxon>
        <taxon>Pentapetalae</taxon>
        <taxon>rosids</taxon>
        <taxon>fabids</taxon>
        <taxon>Fabales</taxon>
        <taxon>Fabaceae</taxon>
        <taxon>Papilionoideae</taxon>
        <taxon>50 kb inversion clade</taxon>
        <taxon>NPAAA clade</taxon>
        <taxon>indigoferoid/millettioid clade</taxon>
        <taxon>Phaseoleae</taxon>
        <taxon>Vigna</taxon>
    </lineage>
</organism>
<evidence type="ECO:0000313" key="2">
    <source>
        <dbReference type="EMBL" id="QCE10741.1"/>
    </source>
</evidence>
<dbReference type="EMBL" id="CP039354">
    <property type="protein sequence ID" value="QCE10741.1"/>
    <property type="molecule type" value="Genomic_DNA"/>
</dbReference>
<proteinExistence type="predicted"/>
<name>A0A4D6NEZ0_VIGUN</name>
<protein>
    <submittedName>
        <fullName evidence="6">Uncharacterized protein</fullName>
    </submittedName>
</protein>
<evidence type="ECO:0000313" key="6">
    <source>
        <dbReference type="EMBL" id="QCE10745.1"/>
    </source>
</evidence>
<dbReference type="EMBL" id="CP039354">
    <property type="protein sequence ID" value="QCE10740.1"/>
    <property type="molecule type" value="Genomic_DNA"/>
</dbReference>
<evidence type="ECO:0000313" key="7">
    <source>
        <dbReference type="Proteomes" id="UP000501690"/>
    </source>
</evidence>